<dbReference type="Proteomes" id="UP000617145">
    <property type="component" value="Unassembled WGS sequence"/>
</dbReference>
<protein>
    <submittedName>
        <fullName evidence="2">Uncharacterized protein</fullName>
    </submittedName>
</protein>
<reference evidence="2" key="2">
    <citation type="submission" date="2020-09" db="EMBL/GenBank/DDBJ databases">
        <authorList>
            <person name="Sun Q."/>
            <person name="Zhou Y."/>
        </authorList>
    </citation>
    <scope>NUCLEOTIDE SEQUENCE</scope>
    <source>
        <strain evidence="2">CGMCC 1.15762</strain>
    </source>
</reference>
<feature type="compositionally biased region" description="Basic residues" evidence="1">
    <location>
        <begin position="46"/>
        <end position="60"/>
    </location>
</feature>
<dbReference type="AlphaFoldDB" id="A0A8J3EIN5"/>
<organism evidence="2 3">
    <name type="scientific">Salipiger pallidus</name>
    <dbReference type="NCBI Taxonomy" id="1775170"/>
    <lineage>
        <taxon>Bacteria</taxon>
        <taxon>Pseudomonadati</taxon>
        <taxon>Pseudomonadota</taxon>
        <taxon>Alphaproteobacteria</taxon>
        <taxon>Rhodobacterales</taxon>
        <taxon>Roseobacteraceae</taxon>
        <taxon>Salipiger</taxon>
    </lineage>
</organism>
<accession>A0A8J3EIN5</accession>
<feature type="compositionally biased region" description="Acidic residues" evidence="1">
    <location>
        <begin position="7"/>
        <end position="17"/>
    </location>
</feature>
<name>A0A8J3EIN5_9RHOB</name>
<feature type="region of interest" description="Disordered" evidence="1">
    <location>
        <begin position="1"/>
        <end position="60"/>
    </location>
</feature>
<evidence type="ECO:0000313" key="3">
    <source>
        <dbReference type="Proteomes" id="UP000617145"/>
    </source>
</evidence>
<evidence type="ECO:0000256" key="1">
    <source>
        <dbReference type="SAM" id="MobiDB-lite"/>
    </source>
</evidence>
<gene>
    <name evidence="2" type="ORF">GCM10011415_35130</name>
</gene>
<comment type="caution">
    <text evidence="2">The sequence shown here is derived from an EMBL/GenBank/DDBJ whole genome shotgun (WGS) entry which is preliminary data.</text>
</comment>
<sequence>MRNTDNGFEDEELEADMGMEGSGASATAGPRALPHTGTGPASVKPLPRRHSSARAPHRVQ</sequence>
<evidence type="ECO:0000313" key="2">
    <source>
        <dbReference type="EMBL" id="GGG82399.1"/>
    </source>
</evidence>
<dbReference type="EMBL" id="BMJV01000008">
    <property type="protein sequence ID" value="GGG82399.1"/>
    <property type="molecule type" value="Genomic_DNA"/>
</dbReference>
<proteinExistence type="predicted"/>
<keyword evidence="3" id="KW-1185">Reference proteome</keyword>
<reference evidence="2" key="1">
    <citation type="journal article" date="2014" name="Int. J. Syst. Evol. Microbiol.">
        <title>Complete genome sequence of Corynebacterium casei LMG S-19264T (=DSM 44701T), isolated from a smear-ripened cheese.</title>
        <authorList>
            <consortium name="US DOE Joint Genome Institute (JGI-PGF)"/>
            <person name="Walter F."/>
            <person name="Albersmeier A."/>
            <person name="Kalinowski J."/>
            <person name="Ruckert C."/>
        </authorList>
    </citation>
    <scope>NUCLEOTIDE SEQUENCE</scope>
    <source>
        <strain evidence="2">CGMCC 1.15762</strain>
    </source>
</reference>